<organism evidence="1 2">
    <name type="scientific">Ileibacterium valens</name>
    <dbReference type="NCBI Taxonomy" id="1862668"/>
    <lineage>
        <taxon>Bacteria</taxon>
        <taxon>Bacillati</taxon>
        <taxon>Bacillota</taxon>
        <taxon>Erysipelotrichia</taxon>
        <taxon>Erysipelotrichales</taxon>
        <taxon>Erysipelotrichaceae</taxon>
        <taxon>Ileibacterium</taxon>
    </lineage>
</organism>
<dbReference type="GeneID" id="82204006"/>
<protein>
    <recommendedName>
        <fullName evidence="3">Glycosyltransferase</fullName>
    </recommendedName>
</protein>
<dbReference type="Proteomes" id="UP000186341">
    <property type="component" value="Unassembled WGS sequence"/>
</dbReference>
<sequence length="240" mass="27535">MVDIKIVASRQRQEMAENLRDTLELTDQDIFYDESSETGNPYLPVKQTWLLPHAEGMTHRVVLNDDVQVCNGFKQIIEQMTQSHPDCAFSLFTMAFDGDCYNDFISGLDSPYIRHDWSMWGCAILLPIGIVEECFNYIDAVFGEDALESHGILSFLKHKQIPVLSTIPVTVQHIGDDSLYDPSLPVRRTTRFEENPTADWTSTKIENPPVLEWFKPRQIGKVEDRTDWILNILRGVNVDE</sequence>
<evidence type="ECO:0008006" key="3">
    <source>
        <dbReference type="Google" id="ProtNLM"/>
    </source>
</evidence>
<keyword evidence="2" id="KW-1185">Reference proteome</keyword>
<evidence type="ECO:0000313" key="2">
    <source>
        <dbReference type="Proteomes" id="UP000186341"/>
    </source>
</evidence>
<dbReference type="AlphaFoldDB" id="A0A1U7NCH2"/>
<name>A0A1U7NCH2_9FIRM</name>
<dbReference type="EMBL" id="MPJW01000286">
    <property type="protein sequence ID" value="OLU36210.1"/>
    <property type="molecule type" value="Genomic_DNA"/>
</dbReference>
<comment type="caution">
    <text evidence="1">The sequence shown here is derived from an EMBL/GenBank/DDBJ whole genome shotgun (WGS) entry which is preliminary data.</text>
</comment>
<gene>
    <name evidence="1" type="ORF">BO222_12880</name>
</gene>
<evidence type="ECO:0000313" key="1">
    <source>
        <dbReference type="EMBL" id="OLU36210.1"/>
    </source>
</evidence>
<reference evidence="1 2" key="1">
    <citation type="submission" date="2016-11" db="EMBL/GenBank/DDBJ databases">
        <title>Description of two novel members of the family Erysipelotrichaceae: Ileibacterium lipovorans gen. nov., sp. nov. and Dubosiella newyorkensis, gen. nov., sp. nov.</title>
        <authorList>
            <person name="Cox L.M."/>
            <person name="Sohn J."/>
            <person name="Tyrrell K.L."/>
            <person name="Citron D.M."/>
            <person name="Lawson P.A."/>
            <person name="Patel N.B."/>
            <person name="Iizumi T."/>
            <person name="Perez-Perez G.I."/>
            <person name="Goldstein E.J."/>
            <person name="Blaser M.J."/>
        </authorList>
    </citation>
    <scope>NUCLEOTIDE SEQUENCE [LARGE SCALE GENOMIC DNA]</scope>
    <source>
        <strain evidence="1 2">NYU-BL-A3</strain>
    </source>
</reference>
<proteinExistence type="predicted"/>
<accession>A0A1U7NCH2</accession>
<dbReference type="RefSeq" id="WP_075821140.1">
    <property type="nucleotide sequence ID" value="NZ_CAPDVV010000029.1"/>
</dbReference>